<reference evidence="6" key="1">
    <citation type="journal article" date="2018" name="Nat. Genet.">
        <title>Extensive intraspecific gene order and gene structural variations between Mo17 and other maize genomes.</title>
        <authorList>
            <person name="Sun S."/>
            <person name="Zhou Y."/>
            <person name="Chen J."/>
            <person name="Shi J."/>
            <person name="Zhao H."/>
            <person name="Zhao H."/>
            <person name="Song W."/>
            <person name="Zhang M."/>
            <person name="Cui Y."/>
            <person name="Dong X."/>
            <person name="Liu H."/>
            <person name="Ma X."/>
            <person name="Jiao Y."/>
            <person name="Wang B."/>
            <person name="Wei X."/>
            <person name="Stein J.C."/>
            <person name="Glaubitz J.C."/>
            <person name="Lu F."/>
            <person name="Yu G."/>
            <person name="Liang C."/>
            <person name="Fengler K."/>
            <person name="Li B."/>
            <person name="Rafalski A."/>
            <person name="Schnable P.S."/>
            <person name="Ware D.H."/>
            <person name="Buckler E.S."/>
            <person name="Lai J."/>
        </authorList>
    </citation>
    <scope>NUCLEOTIDE SEQUENCE [LARGE SCALE GENOMIC DNA]</scope>
    <source>
        <tissue evidence="6">Seedling</tissue>
    </source>
</reference>
<keyword evidence="4" id="KW-0325">Glycoprotein</keyword>
<dbReference type="PANTHER" id="PTHR22835">
    <property type="entry name" value="ZINC FINGER FYVE DOMAIN CONTAINING PROTEIN"/>
    <property type="match status" value="1"/>
</dbReference>
<feature type="signal peptide" evidence="5">
    <location>
        <begin position="1"/>
        <end position="20"/>
    </location>
</feature>
<evidence type="ECO:0000256" key="3">
    <source>
        <dbReference type="ARBA" id="ARBA00022801"/>
    </source>
</evidence>
<dbReference type="Gene3D" id="3.40.50.1110">
    <property type="entry name" value="SGNH hydrolase"/>
    <property type="match status" value="1"/>
</dbReference>
<keyword evidence="2 5" id="KW-0732">Signal</keyword>
<dbReference type="ExpressionAtlas" id="A0A317YB50">
    <property type="expression patterns" value="baseline and differential"/>
</dbReference>
<dbReference type="InterPro" id="IPR001087">
    <property type="entry name" value="GDSL"/>
</dbReference>
<evidence type="ECO:0000313" key="6">
    <source>
        <dbReference type="EMBL" id="PWZ55855.1"/>
    </source>
</evidence>
<evidence type="ECO:0000256" key="2">
    <source>
        <dbReference type="ARBA" id="ARBA00022729"/>
    </source>
</evidence>
<dbReference type="PANTHER" id="PTHR22835:SF549">
    <property type="entry name" value="GDSL ESTERASE_LIPASE"/>
    <property type="match status" value="1"/>
</dbReference>
<protein>
    <submittedName>
        <fullName evidence="6">GDSL esterase/lipase</fullName>
    </submittedName>
</protein>
<dbReference type="GO" id="GO:0016788">
    <property type="term" value="F:hydrolase activity, acting on ester bonds"/>
    <property type="evidence" value="ECO:0007669"/>
    <property type="project" value="InterPro"/>
</dbReference>
<dbReference type="AlphaFoldDB" id="A0A317YB50"/>
<accession>A0A317YB50</accession>
<dbReference type="Pfam" id="PF00657">
    <property type="entry name" value="Lipase_GDSL"/>
    <property type="match status" value="1"/>
</dbReference>
<name>A0A317YB50_MAIZE</name>
<comment type="caution">
    <text evidence="6">The sequence shown here is derived from an EMBL/GenBank/DDBJ whole genome shotgun (WGS) entry which is preliminary data.</text>
</comment>
<comment type="similarity">
    <text evidence="1">Belongs to the 'GDSL' lipolytic enzyme family.</text>
</comment>
<keyword evidence="3" id="KW-0378">Hydrolase</keyword>
<organism evidence="6">
    <name type="scientific">Zea mays</name>
    <name type="common">Maize</name>
    <dbReference type="NCBI Taxonomy" id="4577"/>
    <lineage>
        <taxon>Eukaryota</taxon>
        <taxon>Viridiplantae</taxon>
        <taxon>Streptophyta</taxon>
        <taxon>Embryophyta</taxon>
        <taxon>Tracheophyta</taxon>
        <taxon>Spermatophyta</taxon>
        <taxon>Magnoliopsida</taxon>
        <taxon>Liliopsida</taxon>
        <taxon>Poales</taxon>
        <taxon>Poaceae</taxon>
        <taxon>PACMAD clade</taxon>
        <taxon>Panicoideae</taxon>
        <taxon>Andropogonodae</taxon>
        <taxon>Andropogoneae</taxon>
        <taxon>Tripsacinae</taxon>
        <taxon>Zea</taxon>
    </lineage>
</organism>
<dbReference type="EMBL" id="NCVQ01000001">
    <property type="protein sequence ID" value="PWZ55855.1"/>
    <property type="molecule type" value="Genomic_DNA"/>
</dbReference>
<sequence>MNNHVSILAVLIVYVSVVLLLNSHVGLCSCYKRIFSFGDDTMDTGNFIHLIGKAPSKYKEAPYGKTFFRHATGRISDGRVLIDFYAEALKLPMIPPILPEKNSGYFPHGANFAVLGATARDRLFYSGSPWCLGAQMGWFNEMVDRIAPGDAAKEQFLSDSLVVLGGIGGNDYYSYFIDGEPPKDGNIISDVIAYISHMIEELILINGAKAFVVPNNFPIGCLASYLSRFHSDNDEDYDEHGCIKSFNEFSQKHNEQLYSDIGRLRFTYPNVKLIYADYYNATMEFIKNPSRFGIGDPLVACCGGNGPYHTSMECNGTAKLWGDPQHFANWDGMHMTEKAYNIIVEGVLNGPFADPPFSLSC</sequence>
<dbReference type="CDD" id="cd01837">
    <property type="entry name" value="SGNH_plant_lipase_like"/>
    <property type="match status" value="1"/>
</dbReference>
<evidence type="ECO:0000256" key="5">
    <source>
        <dbReference type="SAM" id="SignalP"/>
    </source>
</evidence>
<dbReference type="InterPro" id="IPR035669">
    <property type="entry name" value="SGNH_plant_lipase-like"/>
</dbReference>
<feature type="chain" id="PRO_5016430819" evidence="5">
    <location>
        <begin position="21"/>
        <end position="361"/>
    </location>
</feature>
<dbReference type="Proteomes" id="UP000251960">
    <property type="component" value="Chromosome 1"/>
</dbReference>
<dbReference type="InterPro" id="IPR036514">
    <property type="entry name" value="SGNH_hydro_sf"/>
</dbReference>
<gene>
    <name evidence="6" type="primary">At1g28570_3</name>
    <name evidence="6" type="ORF">Zm00014a_041942</name>
</gene>
<evidence type="ECO:0000256" key="4">
    <source>
        <dbReference type="ARBA" id="ARBA00023180"/>
    </source>
</evidence>
<proteinExistence type="inferred from homology"/>
<evidence type="ECO:0000256" key="1">
    <source>
        <dbReference type="ARBA" id="ARBA00008668"/>
    </source>
</evidence>